<dbReference type="EMBL" id="LFVZ01000012">
    <property type="protein sequence ID" value="KTW26740.1"/>
    <property type="molecule type" value="Genomic_DNA"/>
</dbReference>
<keyword evidence="3" id="KW-1185">Reference proteome</keyword>
<accession>A0A0W4ZEC9</accession>
<dbReference type="GeneID" id="28937477"/>
<protein>
    <submittedName>
        <fullName evidence="2">Uncharacterized protein</fullName>
    </submittedName>
</protein>
<dbReference type="OrthoDB" id="5863171at2759"/>
<dbReference type="Proteomes" id="UP000054454">
    <property type="component" value="Unassembled WGS sequence"/>
</dbReference>
<name>A0A0W4ZEC9_PNEC8</name>
<proteinExistence type="predicted"/>
<gene>
    <name evidence="2" type="ORF">T552_02744</name>
</gene>
<evidence type="ECO:0000256" key="1">
    <source>
        <dbReference type="SAM" id="MobiDB-lite"/>
    </source>
</evidence>
<evidence type="ECO:0000313" key="2">
    <source>
        <dbReference type="EMBL" id="KTW26740.1"/>
    </source>
</evidence>
<feature type="region of interest" description="Disordered" evidence="1">
    <location>
        <begin position="307"/>
        <end position="329"/>
    </location>
</feature>
<feature type="region of interest" description="Disordered" evidence="1">
    <location>
        <begin position="353"/>
        <end position="377"/>
    </location>
</feature>
<dbReference type="VEuPathDB" id="FungiDB:T552_02744"/>
<sequence>MSHKWESKYNEKGISNDLKDSEKYMDWDDHGKRSEEDNALYFLQKDYRNSMLGEINMSKKDLYSLHQVPENRIDPIKTTSGLTCNEPCISSNILLRCSISKFHCNKSCYSSLFGNFIKNNFLKQCPECAANEYTKDDQNMEKDPEKSPTYRFYSQAKSAHYSTFNSNEKEANSNILEDCFLNDKLYPSMNNSTKDIPDFIYHSKDMNSDAYLKKTSQDTFSNCSSKNMLHCDNPILNQDNIVKCDIKNIINEEQLDDELLHKNCFNDMDIDPIDLDDDENSCIDVEDCGYELQVGKQEKIYFPISKKRGRPKRKPIAKTSSKSKSSKLKGIANNVKVSPILKPLRKKRLLKKHEYISSSSSPEECTKNNKESSDPSILKKKTANFIEPSQTLALHNKSKSFSRKRKRYQDTDEHSINDLTQSQEFPHLFGSAPRLPAEIKDGQRLGKKYRRKYNICDLTYVHVHRQISTPKTLLHDANENKDDFSFDILNLIPREMVPVVTSNSQLGFREAIIDKRLMRYKRGVPIFRVGRRIPGELSLF</sequence>
<feature type="region of interest" description="Disordered" evidence="1">
    <location>
        <begin position="395"/>
        <end position="415"/>
    </location>
</feature>
<evidence type="ECO:0000313" key="3">
    <source>
        <dbReference type="Proteomes" id="UP000054454"/>
    </source>
</evidence>
<feature type="compositionally biased region" description="Basic residues" evidence="1">
    <location>
        <begin position="396"/>
        <end position="407"/>
    </location>
</feature>
<feature type="compositionally biased region" description="Basic residues" evidence="1">
    <location>
        <begin position="307"/>
        <end position="316"/>
    </location>
</feature>
<reference evidence="3" key="1">
    <citation type="journal article" date="2016" name="Nat. Commun.">
        <title>Genome analysis of three Pneumocystis species reveals adaptation mechanisms to life exclusively in mammalian hosts.</title>
        <authorList>
            <person name="Ma L."/>
            <person name="Chen Z."/>
            <person name="Huang D.W."/>
            <person name="Kutty G."/>
            <person name="Ishihara M."/>
            <person name="Wang H."/>
            <person name="Abouelleil A."/>
            <person name="Bishop L."/>
            <person name="Davey E."/>
            <person name="Deng R."/>
            <person name="Deng X."/>
            <person name="Fan L."/>
            <person name="Fantoni G."/>
            <person name="Fitzgerald M."/>
            <person name="Gogineni E."/>
            <person name="Goldberg J.M."/>
            <person name="Handley G."/>
            <person name="Hu X."/>
            <person name="Huber C."/>
            <person name="Jiao X."/>
            <person name="Jones K."/>
            <person name="Levin J.Z."/>
            <person name="Liu Y."/>
            <person name="Macdonald P."/>
            <person name="Melnikov A."/>
            <person name="Raley C."/>
            <person name="Sassi M."/>
            <person name="Sherman B.T."/>
            <person name="Song X."/>
            <person name="Sykes S."/>
            <person name="Tran B."/>
            <person name="Walsh L."/>
            <person name="Xia Y."/>
            <person name="Yang J."/>
            <person name="Young S."/>
            <person name="Zeng Q."/>
            <person name="Zheng X."/>
            <person name="Stephens R."/>
            <person name="Nusbaum C."/>
            <person name="Birren B.W."/>
            <person name="Azadi P."/>
            <person name="Lempicki R.A."/>
            <person name="Cuomo C.A."/>
            <person name="Kovacs J.A."/>
        </authorList>
    </citation>
    <scope>NUCLEOTIDE SEQUENCE [LARGE SCALE GENOMIC DNA]</scope>
    <source>
        <strain evidence="3">B80</strain>
    </source>
</reference>
<dbReference type="AlphaFoldDB" id="A0A0W4ZEC9"/>
<organism evidence="2 3">
    <name type="scientific">Pneumocystis carinii (strain B80)</name>
    <name type="common">Rat pneumocystis pneumonia agent</name>
    <name type="synonym">Pneumocystis carinii f. sp. carinii</name>
    <dbReference type="NCBI Taxonomy" id="1408658"/>
    <lineage>
        <taxon>Eukaryota</taxon>
        <taxon>Fungi</taxon>
        <taxon>Dikarya</taxon>
        <taxon>Ascomycota</taxon>
        <taxon>Taphrinomycotina</taxon>
        <taxon>Pneumocystomycetes</taxon>
        <taxon>Pneumocystaceae</taxon>
        <taxon>Pneumocystis</taxon>
    </lineage>
</organism>
<feature type="compositionally biased region" description="Basic and acidic residues" evidence="1">
    <location>
        <begin position="364"/>
        <end position="373"/>
    </location>
</feature>
<dbReference type="RefSeq" id="XP_018225075.1">
    <property type="nucleotide sequence ID" value="XM_018371274.1"/>
</dbReference>
<comment type="caution">
    <text evidence="2">The sequence shown here is derived from an EMBL/GenBank/DDBJ whole genome shotgun (WGS) entry which is preliminary data.</text>
</comment>